<dbReference type="Gene3D" id="3.60.21.10">
    <property type="match status" value="1"/>
</dbReference>
<name>A0A2G5B7P1_COERN</name>
<evidence type="ECO:0000256" key="2">
    <source>
        <dbReference type="SAM" id="Phobius"/>
    </source>
</evidence>
<feature type="transmembrane region" description="Helical" evidence="2">
    <location>
        <begin position="424"/>
        <end position="441"/>
    </location>
</feature>
<sequence>MAYHRRRLVQLLRLFWVFLLFYGEVGIFYWKVGQCQWPSKEVTTDNEPPVHVALIADPQIVDNYSYGQTGLLLQIVEFFTDIYLRRSYTALQQLRQPAATIFLGDMFDGGREWEDTQWIEEYHRYNSIFRNRHPDTMRVYDMAGNHDIGIGNTIVPHAIERFRHYIGPLNRVLHIGSHQIILLDTLTLEHDDPKVNNSSRALVEWLRDSQHHDLPQSRLLFTHVPMWRPEGTNCGPLRQGEFPYLRNRRGYQFRDQLFENTTQYLLDAIQPDAVFSGDDHDTCTMEHSIPSIGRNVTEYTIGAFGWASGVPIASYGLLTLHSSAANAATDTLSFKLQNCYLPYQLGIYKCYAAAFVLTLLVVALYCRMASRRMSTRHNNSDDGLISHFVQSQLPPPVSVAPSYIKRHAARLGIIRRVICVTKDVVVVALPAYIAFILLFYIV</sequence>
<protein>
    <submittedName>
        <fullName evidence="3">Metallo-dependent phosphatase</fullName>
    </submittedName>
</protein>
<keyword evidence="1 2" id="KW-0472">Membrane</keyword>
<dbReference type="GO" id="GO:0016787">
    <property type="term" value="F:hydrolase activity"/>
    <property type="evidence" value="ECO:0007669"/>
    <property type="project" value="InterPro"/>
</dbReference>
<evidence type="ECO:0000313" key="3">
    <source>
        <dbReference type="EMBL" id="PIA15025.1"/>
    </source>
</evidence>
<dbReference type="EMBL" id="KZ303510">
    <property type="protein sequence ID" value="PIA15025.1"/>
    <property type="molecule type" value="Genomic_DNA"/>
</dbReference>
<dbReference type="STRING" id="763665.A0A2G5B7P1"/>
<dbReference type="PANTHER" id="PTHR13315">
    <property type="entry name" value="METALLO PHOSPHOESTERASE RELATED"/>
    <property type="match status" value="1"/>
</dbReference>
<dbReference type="SUPFAM" id="SSF56300">
    <property type="entry name" value="Metallo-dependent phosphatases"/>
    <property type="match status" value="1"/>
</dbReference>
<keyword evidence="2" id="KW-1133">Transmembrane helix</keyword>
<evidence type="ECO:0000313" key="4">
    <source>
        <dbReference type="Proteomes" id="UP000242474"/>
    </source>
</evidence>
<reference evidence="3 4" key="1">
    <citation type="journal article" date="2015" name="Genome Biol. Evol.">
        <title>Phylogenomic analyses indicate that early fungi evolved digesting cell walls of algal ancestors of land plants.</title>
        <authorList>
            <person name="Chang Y."/>
            <person name="Wang S."/>
            <person name="Sekimoto S."/>
            <person name="Aerts A.L."/>
            <person name="Choi C."/>
            <person name="Clum A."/>
            <person name="LaButti K.M."/>
            <person name="Lindquist E.A."/>
            <person name="Yee Ngan C."/>
            <person name="Ohm R.A."/>
            <person name="Salamov A.A."/>
            <person name="Grigoriev I.V."/>
            <person name="Spatafora J.W."/>
            <person name="Berbee M.L."/>
        </authorList>
    </citation>
    <scope>NUCLEOTIDE SEQUENCE [LARGE SCALE GENOMIC DNA]</scope>
    <source>
        <strain evidence="3 4">NRRL 1564</strain>
    </source>
</reference>
<keyword evidence="2" id="KW-0812">Transmembrane</keyword>
<organism evidence="3 4">
    <name type="scientific">Coemansia reversa (strain ATCC 12441 / NRRL 1564)</name>
    <dbReference type="NCBI Taxonomy" id="763665"/>
    <lineage>
        <taxon>Eukaryota</taxon>
        <taxon>Fungi</taxon>
        <taxon>Fungi incertae sedis</taxon>
        <taxon>Zoopagomycota</taxon>
        <taxon>Kickxellomycotina</taxon>
        <taxon>Kickxellomycetes</taxon>
        <taxon>Kickxellales</taxon>
        <taxon>Kickxellaceae</taxon>
        <taxon>Coemansia</taxon>
    </lineage>
</organism>
<gene>
    <name evidence="3" type="ORF">COEREDRAFT_82245</name>
</gene>
<dbReference type="InterPro" id="IPR033308">
    <property type="entry name" value="PGAP5/Cdc1/Ted1"/>
</dbReference>
<dbReference type="Proteomes" id="UP000242474">
    <property type="component" value="Unassembled WGS sequence"/>
</dbReference>
<dbReference type="GO" id="GO:0016020">
    <property type="term" value="C:membrane"/>
    <property type="evidence" value="ECO:0007669"/>
    <property type="project" value="UniProtKB-SubCell"/>
</dbReference>
<dbReference type="AlphaFoldDB" id="A0A2G5B7P1"/>
<keyword evidence="4" id="KW-1185">Reference proteome</keyword>
<dbReference type="PANTHER" id="PTHR13315:SF4">
    <property type="entry name" value="METALLOPHOSPHOESTERASE, ISOFORM E"/>
    <property type="match status" value="1"/>
</dbReference>
<accession>A0A2G5B7P1</accession>
<feature type="transmembrane region" description="Helical" evidence="2">
    <location>
        <begin position="345"/>
        <end position="366"/>
    </location>
</feature>
<evidence type="ECO:0000256" key="1">
    <source>
        <dbReference type="ARBA" id="ARBA00023136"/>
    </source>
</evidence>
<feature type="transmembrane region" description="Helical" evidence="2">
    <location>
        <begin position="12"/>
        <end position="30"/>
    </location>
</feature>
<dbReference type="GO" id="GO:0005783">
    <property type="term" value="C:endoplasmic reticulum"/>
    <property type="evidence" value="ECO:0007669"/>
    <property type="project" value="TreeGrafter"/>
</dbReference>
<dbReference type="InterPro" id="IPR029052">
    <property type="entry name" value="Metallo-depent_PP-like"/>
</dbReference>
<proteinExistence type="predicted"/>
<dbReference type="GO" id="GO:0006506">
    <property type="term" value="P:GPI anchor biosynthetic process"/>
    <property type="evidence" value="ECO:0007669"/>
    <property type="project" value="InterPro"/>
</dbReference>
<dbReference type="OrthoDB" id="5977743at2759"/>